<dbReference type="RefSeq" id="WP_014801900.1">
    <property type="nucleotide sequence ID" value="NC_018020.1"/>
</dbReference>
<dbReference type="InterPro" id="IPR024072">
    <property type="entry name" value="DHFR-like_dom_sf"/>
</dbReference>
<dbReference type="SUPFAM" id="SSF53597">
    <property type="entry name" value="Dihydrofolate reductase-like"/>
    <property type="match status" value="1"/>
</dbReference>
<sequence length="181" mass="19980">MKAAVYIAVSVDGFIAQKDGDVAWLHDPRYAIQGEDFGYSQFMADVDCIVMGRNTYEKVLEFEAWPFTGKRVVVLSRSLQSISQPGAELSSEDPSALLRRLEAEGVKKVYVDGGKTIQSFLSDGLVYEITITRIPILLGSGLPLFAELNASVHLQHSKSHAFANGFVQSTWFTPPESTRYA</sequence>
<dbReference type="STRING" id="869212.Turpa_0731"/>
<dbReference type="PANTHER" id="PTHR38011:SF11">
    <property type="entry name" value="2,5-DIAMINO-6-RIBOSYLAMINO-4(3H)-PYRIMIDINONE 5'-PHOSPHATE REDUCTASE"/>
    <property type="match status" value="1"/>
</dbReference>
<organism evidence="2 3">
    <name type="scientific">Turneriella parva (strain ATCC BAA-1111 / DSM 21527 / NCTC 11395 / H)</name>
    <name type="common">Leptospira parva</name>
    <dbReference type="NCBI Taxonomy" id="869212"/>
    <lineage>
        <taxon>Bacteria</taxon>
        <taxon>Pseudomonadati</taxon>
        <taxon>Spirochaetota</taxon>
        <taxon>Spirochaetia</taxon>
        <taxon>Leptospirales</taxon>
        <taxon>Leptospiraceae</taxon>
        <taxon>Turneriella</taxon>
    </lineage>
</organism>
<dbReference type="PATRIC" id="fig|869212.3.peg.704"/>
<dbReference type="GO" id="GO:0008703">
    <property type="term" value="F:5-amino-6-(5-phosphoribosylamino)uracil reductase activity"/>
    <property type="evidence" value="ECO:0007669"/>
    <property type="project" value="InterPro"/>
</dbReference>
<dbReference type="Pfam" id="PF01872">
    <property type="entry name" value="RibD_C"/>
    <property type="match status" value="1"/>
</dbReference>
<evidence type="ECO:0000313" key="3">
    <source>
        <dbReference type="Proteomes" id="UP000006048"/>
    </source>
</evidence>
<dbReference type="OrthoDB" id="195113at2"/>
<dbReference type="KEGG" id="tpx:Turpa_0731"/>
<dbReference type="PANTHER" id="PTHR38011">
    <property type="entry name" value="DIHYDROFOLATE REDUCTASE FAMILY PROTEIN (AFU_ORTHOLOGUE AFUA_8G06820)"/>
    <property type="match status" value="1"/>
</dbReference>
<protein>
    <submittedName>
        <fullName evidence="2">Bifunctional deaminase-reductase domain protein</fullName>
    </submittedName>
</protein>
<dbReference type="InterPro" id="IPR002734">
    <property type="entry name" value="RibDG_C"/>
</dbReference>
<proteinExistence type="predicted"/>
<evidence type="ECO:0000313" key="2">
    <source>
        <dbReference type="EMBL" id="AFM11382.1"/>
    </source>
</evidence>
<feature type="domain" description="Bacterial bifunctional deaminase-reductase C-terminal" evidence="1">
    <location>
        <begin position="6"/>
        <end position="167"/>
    </location>
</feature>
<keyword evidence="3" id="KW-1185">Reference proteome</keyword>
<dbReference type="InterPro" id="IPR050765">
    <property type="entry name" value="Riboflavin_Biosynth_HTPR"/>
</dbReference>
<evidence type="ECO:0000259" key="1">
    <source>
        <dbReference type="Pfam" id="PF01872"/>
    </source>
</evidence>
<gene>
    <name evidence="2" type="ordered locus">Turpa_0731</name>
</gene>
<dbReference type="EMBL" id="CP002959">
    <property type="protein sequence ID" value="AFM11382.1"/>
    <property type="molecule type" value="Genomic_DNA"/>
</dbReference>
<dbReference type="Proteomes" id="UP000006048">
    <property type="component" value="Chromosome"/>
</dbReference>
<dbReference type="HOGENOM" id="CLU_043966_4_2_12"/>
<reference evidence="2 3" key="1">
    <citation type="submission" date="2012-06" db="EMBL/GenBank/DDBJ databases">
        <title>The complete chromosome of genome of Turneriella parva DSM 21527.</title>
        <authorList>
            <consortium name="US DOE Joint Genome Institute (JGI-PGF)"/>
            <person name="Lucas S."/>
            <person name="Han J."/>
            <person name="Lapidus A."/>
            <person name="Bruce D."/>
            <person name="Goodwin L."/>
            <person name="Pitluck S."/>
            <person name="Peters L."/>
            <person name="Kyrpides N."/>
            <person name="Mavromatis K."/>
            <person name="Ivanova N."/>
            <person name="Mikhailova N."/>
            <person name="Chertkov O."/>
            <person name="Detter J.C."/>
            <person name="Tapia R."/>
            <person name="Han C."/>
            <person name="Land M."/>
            <person name="Hauser L."/>
            <person name="Markowitz V."/>
            <person name="Cheng J.-F."/>
            <person name="Hugenholtz P."/>
            <person name="Woyke T."/>
            <person name="Wu D."/>
            <person name="Gronow S."/>
            <person name="Wellnitz S."/>
            <person name="Brambilla E."/>
            <person name="Klenk H.-P."/>
            <person name="Eisen J.A."/>
        </authorList>
    </citation>
    <scope>NUCLEOTIDE SEQUENCE [LARGE SCALE GENOMIC DNA]</scope>
    <source>
        <strain evidence="3">ATCC BAA-1111 / DSM 21527 / NCTC 11395 / H</strain>
    </source>
</reference>
<name>I4B275_TURPD</name>
<dbReference type="AlphaFoldDB" id="I4B275"/>
<dbReference type="Gene3D" id="3.40.430.10">
    <property type="entry name" value="Dihydrofolate Reductase, subunit A"/>
    <property type="match status" value="1"/>
</dbReference>
<accession>I4B275</accession>
<dbReference type="GO" id="GO:0009231">
    <property type="term" value="P:riboflavin biosynthetic process"/>
    <property type="evidence" value="ECO:0007669"/>
    <property type="project" value="InterPro"/>
</dbReference>